<dbReference type="GO" id="GO:0000049">
    <property type="term" value="F:tRNA binding"/>
    <property type="evidence" value="ECO:0007669"/>
    <property type="project" value="UniProtKB-KW"/>
</dbReference>
<evidence type="ECO:0000313" key="9">
    <source>
        <dbReference type="EMBL" id="CAG8825650.1"/>
    </source>
</evidence>
<evidence type="ECO:0000256" key="2">
    <source>
        <dbReference type="ARBA" id="ARBA00022555"/>
    </source>
</evidence>
<organism evidence="9 10">
    <name type="scientific">Cetraspora pellucida</name>
    <dbReference type="NCBI Taxonomy" id="1433469"/>
    <lineage>
        <taxon>Eukaryota</taxon>
        <taxon>Fungi</taxon>
        <taxon>Fungi incertae sedis</taxon>
        <taxon>Mucoromycota</taxon>
        <taxon>Glomeromycotina</taxon>
        <taxon>Glomeromycetes</taxon>
        <taxon>Diversisporales</taxon>
        <taxon>Gigasporaceae</taxon>
        <taxon>Cetraspora</taxon>
    </lineage>
</organism>
<evidence type="ECO:0000256" key="1">
    <source>
        <dbReference type="ARBA" id="ARBA00013260"/>
    </source>
</evidence>
<feature type="non-terminal residue" evidence="9">
    <location>
        <position position="250"/>
    </location>
</feature>
<keyword evidence="2" id="KW-0820">tRNA-binding</keyword>
<dbReference type="Proteomes" id="UP000789759">
    <property type="component" value="Unassembled WGS sequence"/>
</dbReference>
<comment type="catalytic activity">
    <reaction evidence="6">
        <text>an N-acyl-L-alpha-aminoacyl-tRNA + H2O = an N-acyl-L-amino acid + a tRNA + H(+)</text>
        <dbReference type="Rhea" id="RHEA:54448"/>
        <dbReference type="Rhea" id="RHEA-COMP:10123"/>
        <dbReference type="Rhea" id="RHEA-COMP:13883"/>
        <dbReference type="ChEBI" id="CHEBI:15377"/>
        <dbReference type="ChEBI" id="CHEBI:15378"/>
        <dbReference type="ChEBI" id="CHEBI:59874"/>
        <dbReference type="ChEBI" id="CHEBI:78442"/>
        <dbReference type="ChEBI" id="CHEBI:138191"/>
        <dbReference type="EC" id="3.1.1.29"/>
    </reaction>
</comment>
<evidence type="ECO:0000256" key="7">
    <source>
        <dbReference type="RuleBase" id="RU004320"/>
    </source>
</evidence>
<proteinExistence type="inferred from homology"/>
<feature type="non-terminal residue" evidence="9">
    <location>
        <position position="1"/>
    </location>
</feature>
<dbReference type="OrthoDB" id="1711136at2759"/>
<dbReference type="Gene3D" id="3.40.50.300">
    <property type="entry name" value="P-loop containing nucleotide triphosphate hydrolases"/>
    <property type="match status" value="1"/>
</dbReference>
<dbReference type="Gene3D" id="3.40.50.1470">
    <property type="entry name" value="Peptidyl-tRNA hydrolase"/>
    <property type="match status" value="1"/>
</dbReference>
<dbReference type="PANTHER" id="PTHR17224">
    <property type="entry name" value="PEPTIDYL-TRNA HYDROLASE"/>
    <property type="match status" value="1"/>
</dbReference>
<sequence>NPGLEYENTRHNLGFRVIDELAQKLKVELKKKKFNGYYYQGKNFLLVKPQTYINNSGKCVAGFTNLFSLPAANLLVIYDDINLPLGSFRYRSQGSGGGHNGVNRHLAEKERREIATILPRSYQIQSPLPVDLDEAKNILAQQAGLKRTKEIIVKKLEIEELKKGEGVKEEPLILCLVGPSGTGKTTLVQLLAQAAQKKIYPLVLGGLSEVSWLTGTSEGSGGTEIGQLAKALVETGVSNPIILLEEIDKA</sequence>
<dbReference type="PROSITE" id="PS01195">
    <property type="entry name" value="PEPT_TRNA_HYDROL_1"/>
    <property type="match status" value="1"/>
</dbReference>
<evidence type="ECO:0000256" key="4">
    <source>
        <dbReference type="ARBA" id="ARBA00022884"/>
    </source>
</evidence>
<keyword evidence="10" id="KW-1185">Reference proteome</keyword>
<keyword evidence="3 6" id="KW-0378">Hydrolase</keyword>
<dbReference type="PANTHER" id="PTHR17224:SF1">
    <property type="entry name" value="PEPTIDYL-TRNA HYDROLASE"/>
    <property type="match status" value="1"/>
</dbReference>
<dbReference type="AlphaFoldDB" id="A0A9N9PJA2"/>
<reference evidence="9" key="1">
    <citation type="submission" date="2021-06" db="EMBL/GenBank/DDBJ databases">
        <authorList>
            <person name="Kallberg Y."/>
            <person name="Tangrot J."/>
            <person name="Rosling A."/>
        </authorList>
    </citation>
    <scope>NUCLEOTIDE SEQUENCE</scope>
    <source>
        <strain evidence="9">FL966</strain>
    </source>
</reference>
<feature type="domain" description="ATPase AAA-type core" evidence="8">
    <location>
        <begin position="174"/>
        <end position="249"/>
    </location>
</feature>
<dbReference type="EC" id="3.1.1.29" evidence="1 6"/>
<dbReference type="NCBIfam" id="TIGR00447">
    <property type="entry name" value="pth"/>
    <property type="match status" value="1"/>
</dbReference>
<evidence type="ECO:0000259" key="8">
    <source>
        <dbReference type="Pfam" id="PF00004"/>
    </source>
</evidence>
<comment type="similarity">
    <text evidence="5 7">Belongs to the PTH family.</text>
</comment>
<dbReference type="SUPFAM" id="SSF52540">
    <property type="entry name" value="P-loop containing nucleoside triphosphate hydrolases"/>
    <property type="match status" value="1"/>
</dbReference>
<evidence type="ECO:0000256" key="6">
    <source>
        <dbReference type="RuleBase" id="RU000673"/>
    </source>
</evidence>
<dbReference type="Pfam" id="PF00004">
    <property type="entry name" value="AAA"/>
    <property type="match status" value="1"/>
</dbReference>
<dbReference type="GO" id="GO:0016887">
    <property type="term" value="F:ATP hydrolysis activity"/>
    <property type="evidence" value="ECO:0007669"/>
    <property type="project" value="InterPro"/>
</dbReference>
<protein>
    <recommendedName>
        <fullName evidence="1 6">Peptidyl-tRNA hydrolase</fullName>
        <ecNumber evidence="1 6">3.1.1.29</ecNumber>
    </recommendedName>
</protein>
<dbReference type="EMBL" id="CAJVQA010056158">
    <property type="protein sequence ID" value="CAG8825650.1"/>
    <property type="molecule type" value="Genomic_DNA"/>
</dbReference>
<evidence type="ECO:0000313" key="10">
    <source>
        <dbReference type="Proteomes" id="UP000789759"/>
    </source>
</evidence>
<dbReference type="InterPro" id="IPR001328">
    <property type="entry name" value="Pept_tRNA_hydro"/>
</dbReference>
<dbReference type="SUPFAM" id="SSF53178">
    <property type="entry name" value="Peptidyl-tRNA hydrolase-like"/>
    <property type="match status" value="1"/>
</dbReference>
<evidence type="ECO:0000256" key="5">
    <source>
        <dbReference type="ARBA" id="ARBA00038063"/>
    </source>
</evidence>
<dbReference type="GO" id="GO:0004045">
    <property type="term" value="F:peptidyl-tRNA hydrolase activity"/>
    <property type="evidence" value="ECO:0007669"/>
    <property type="project" value="UniProtKB-EC"/>
</dbReference>
<dbReference type="Pfam" id="PF01195">
    <property type="entry name" value="Pept_tRNA_hydro"/>
    <property type="match status" value="1"/>
</dbReference>
<dbReference type="InterPro" id="IPR027417">
    <property type="entry name" value="P-loop_NTPase"/>
</dbReference>
<dbReference type="GO" id="GO:0005524">
    <property type="term" value="F:ATP binding"/>
    <property type="evidence" value="ECO:0007669"/>
    <property type="project" value="InterPro"/>
</dbReference>
<comment type="caution">
    <text evidence="9">The sequence shown here is derived from an EMBL/GenBank/DDBJ whole genome shotgun (WGS) entry which is preliminary data.</text>
</comment>
<dbReference type="InterPro" id="IPR018171">
    <property type="entry name" value="Pept_tRNA_hydro_CS"/>
</dbReference>
<accession>A0A9N9PJA2</accession>
<name>A0A9N9PJA2_9GLOM</name>
<keyword evidence="4" id="KW-0694">RNA-binding</keyword>
<dbReference type="InterPro" id="IPR003959">
    <property type="entry name" value="ATPase_AAA_core"/>
</dbReference>
<gene>
    <name evidence="9" type="ORF">CPELLU_LOCUS20126</name>
</gene>
<evidence type="ECO:0000256" key="3">
    <source>
        <dbReference type="ARBA" id="ARBA00022801"/>
    </source>
</evidence>
<dbReference type="InterPro" id="IPR036416">
    <property type="entry name" value="Pept_tRNA_hydro_sf"/>
</dbReference>